<dbReference type="Proteomes" id="UP001595621">
    <property type="component" value="Unassembled WGS sequence"/>
</dbReference>
<evidence type="ECO:0000313" key="2">
    <source>
        <dbReference type="EMBL" id="MFC3139611.1"/>
    </source>
</evidence>
<keyword evidence="1" id="KW-0472">Membrane</keyword>
<evidence type="ECO:0000313" key="3">
    <source>
        <dbReference type="Proteomes" id="UP001595621"/>
    </source>
</evidence>
<evidence type="ECO:0008006" key="4">
    <source>
        <dbReference type="Google" id="ProtNLM"/>
    </source>
</evidence>
<reference evidence="3" key="1">
    <citation type="journal article" date="2019" name="Int. J. Syst. Evol. Microbiol.">
        <title>The Global Catalogue of Microorganisms (GCM) 10K type strain sequencing project: providing services to taxonomists for standard genome sequencing and annotation.</title>
        <authorList>
            <consortium name="The Broad Institute Genomics Platform"/>
            <consortium name="The Broad Institute Genome Sequencing Center for Infectious Disease"/>
            <person name="Wu L."/>
            <person name="Ma J."/>
        </authorList>
    </citation>
    <scope>NUCLEOTIDE SEQUENCE [LARGE SCALE GENOMIC DNA]</scope>
    <source>
        <strain evidence="3">KCTC 52277</strain>
    </source>
</reference>
<dbReference type="EMBL" id="JBHRTD010000017">
    <property type="protein sequence ID" value="MFC3139611.1"/>
    <property type="molecule type" value="Genomic_DNA"/>
</dbReference>
<feature type="transmembrane region" description="Helical" evidence="1">
    <location>
        <begin position="91"/>
        <end position="111"/>
    </location>
</feature>
<proteinExistence type="predicted"/>
<gene>
    <name evidence="2" type="ORF">ACFOE0_15685</name>
</gene>
<comment type="caution">
    <text evidence="2">The sequence shown here is derived from an EMBL/GenBank/DDBJ whole genome shotgun (WGS) entry which is preliminary data.</text>
</comment>
<keyword evidence="1" id="KW-1133">Transmembrane helix</keyword>
<sequence>MQQLHFVLKDLEHAEAIQRDLLDNGVAERQLKFFSRDKNALSHLEVNAADFWDERDMPHLMMRGGMIALGLSVLAILAFNQVFPGISLMPFILMMVFLTMFGIWLGGLIGLNNENYKLAGHHKDLLDGEAVLVINARQEQQKVIEKTMMVYNLDIDHTDRTDSTINPLSGWKLVRHPDD</sequence>
<feature type="transmembrane region" description="Helical" evidence="1">
    <location>
        <begin position="60"/>
        <end position="79"/>
    </location>
</feature>
<protein>
    <recommendedName>
        <fullName evidence="4">DUF1269 domain-containing protein</fullName>
    </recommendedName>
</protein>
<keyword evidence="3" id="KW-1185">Reference proteome</keyword>
<organism evidence="2 3">
    <name type="scientific">Shewanella submarina</name>
    <dbReference type="NCBI Taxonomy" id="2016376"/>
    <lineage>
        <taxon>Bacteria</taxon>
        <taxon>Pseudomonadati</taxon>
        <taxon>Pseudomonadota</taxon>
        <taxon>Gammaproteobacteria</taxon>
        <taxon>Alteromonadales</taxon>
        <taxon>Shewanellaceae</taxon>
        <taxon>Shewanella</taxon>
    </lineage>
</organism>
<evidence type="ECO:0000256" key="1">
    <source>
        <dbReference type="SAM" id="Phobius"/>
    </source>
</evidence>
<dbReference type="RefSeq" id="WP_248936126.1">
    <property type="nucleotide sequence ID" value="NZ_JAKILF010000004.1"/>
</dbReference>
<keyword evidence="1" id="KW-0812">Transmembrane</keyword>
<name>A0ABV7GH88_9GAMM</name>
<accession>A0ABV7GH88</accession>